<reference evidence="1" key="1">
    <citation type="submission" date="2014-11" db="EMBL/GenBank/DDBJ databases">
        <authorList>
            <person name="Amaro Gonzalez C."/>
        </authorList>
    </citation>
    <scope>NUCLEOTIDE SEQUENCE</scope>
</reference>
<protein>
    <submittedName>
        <fullName evidence="1">Uncharacterized protein</fullName>
    </submittedName>
</protein>
<name>A0A0E9W7F2_ANGAN</name>
<reference evidence="1" key="2">
    <citation type="journal article" date="2015" name="Fish Shellfish Immunol.">
        <title>Early steps in the European eel (Anguilla anguilla)-Vibrio vulnificus interaction in the gills: Role of the RtxA13 toxin.</title>
        <authorList>
            <person name="Callol A."/>
            <person name="Pajuelo D."/>
            <person name="Ebbesson L."/>
            <person name="Teles M."/>
            <person name="MacKenzie S."/>
            <person name="Amaro C."/>
        </authorList>
    </citation>
    <scope>NUCLEOTIDE SEQUENCE</scope>
</reference>
<dbReference type="AlphaFoldDB" id="A0A0E9W7F2"/>
<evidence type="ECO:0000313" key="1">
    <source>
        <dbReference type="EMBL" id="JAH85408.1"/>
    </source>
</evidence>
<accession>A0A0E9W7F2</accession>
<proteinExistence type="predicted"/>
<organism evidence="1">
    <name type="scientific">Anguilla anguilla</name>
    <name type="common">European freshwater eel</name>
    <name type="synonym">Muraena anguilla</name>
    <dbReference type="NCBI Taxonomy" id="7936"/>
    <lineage>
        <taxon>Eukaryota</taxon>
        <taxon>Metazoa</taxon>
        <taxon>Chordata</taxon>
        <taxon>Craniata</taxon>
        <taxon>Vertebrata</taxon>
        <taxon>Euteleostomi</taxon>
        <taxon>Actinopterygii</taxon>
        <taxon>Neopterygii</taxon>
        <taxon>Teleostei</taxon>
        <taxon>Anguilliformes</taxon>
        <taxon>Anguillidae</taxon>
        <taxon>Anguilla</taxon>
    </lineage>
</organism>
<sequence length="92" mass="9698">MCSSLVLIDLEGSGGVVLPIPPPQVFVNTEQVLVPSDGCSLRGGLGEWGGGVVVHLDVFTSLTGCTRSMTPEKNVKASATPALQHWRIVERV</sequence>
<dbReference type="EMBL" id="GBXM01023169">
    <property type="protein sequence ID" value="JAH85408.1"/>
    <property type="molecule type" value="Transcribed_RNA"/>
</dbReference>